<name>A0ABD3RWD4_9STRA</name>
<feature type="region of interest" description="Disordered" evidence="1">
    <location>
        <begin position="1"/>
        <end position="34"/>
    </location>
</feature>
<dbReference type="AlphaFoldDB" id="A0ABD3RWD4"/>
<sequence>MFARSYDPFGHEHHLLPPSSFEARKEQERAHRRHNCEIERRRRRRSDRRHSVLAAGVGDGTRMRRMACDGDLIDALEELSDQLGKLNDRLGRGRIEGAEERPHRCSLDSSHTRKDTTSRTTSAADYIPSFIYTRVSPSHDETDEGVQFHPDGMIDRTTAAFDSRKNDGSTKLGRRSIALEIKRSSIEDDENDSFVPPHIIGENDMSDCDDDLEDECRLSIYPK</sequence>
<proteinExistence type="predicted"/>
<dbReference type="Proteomes" id="UP001530377">
    <property type="component" value="Unassembled WGS sequence"/>
</dbReference>
<protein>
    <submittedName>
        <fullName evidence="2">Uncharacterized protein</fullName>
    </submittedName>
</protein>
<accession>A0ABD3RWD4</accession>
<reference evidence="2 3" key="1">
    <citation type="submission" date="2024-10" db="EMBL/GenBank/DDBJ databases">
        <title>Updated reference genomes for cyclostephanoid diatoms.</title>
        <authorList>
            <person name="Roberts W.R."/>
            <person name="Alverson A.J."/>
        </authorList>
    </citation>
    <scope>NUCLEOTIDE SEQUENCE [LARGE SCALE GENOMIC DNA]</scope>
    <source>
        <strain evidence="2 3">AJA228-03</strain>
    </source>
</reference>
<evidence type="ECO:0000256" key="1">
    <source>
        <dbReference type="SAM" id="MobiDB-lite"/>
    </source>
</evidence>
<feature type="region of interest" description="Disordered" evidence="1">
    <location>
        <begin position="94"/>
        <end position="121"/>
    </location>
</feature>
<comment type="caution">
    <text evidence="2">The sequence shown here is derived from an EMBL/GenBank/DDBJ whole genome shotgun (WGS) entry which is preliminary data.</text>
</comment>
<organism evidence="2 3">
    <name type="scientific">Cyclostephanos tholiformis</name>
    <dbReference type="NCBI Taxonomy" id="382380"/>
    <lineage>
        <taxon>Eukaryota</taxon>
        <taxon>Sar</taxon>
        <taxon>Stramenopiles</taxon>
        <taxon>Ochrophyta</taxon>
        <taxon>Bacillariophyta</taxon>
        <taxon>Coscinodiscophyceae</taxon>
        <taxon>Thalassiosirophycidae</taxon>
        <taxon>Stephanodiscales</taxon>
        <taxon>Stephanodiscaceae</taxon>
        <taxon>Cyclostephanos</taxon>
    </lineage>
</organism>
<evidence type="ECO:0000313" key="2">
    <source>
        <dbReference type="EMBL" id="KAL3816491.1"/>
    </source>
</evidence>
<gene>
    <name evidence="2" type="ORF">ACHAXA_005847</name>
</gene>
<feature type="region of interest" description="Disordered" evidence="1">
    <location>
        <begin position="184"/>
        <end position="207"/>
    </location>
</feature>
<keyword evidence="3" id="KW-1185">Reference proteome</keyword>
<dbReference type="EMBL" id="JALLPB020000146">
    <property type="protein sequence ID" value="KAL3816491.1"/>
    <property type="molecule type" value="Genomic_DNA"/>
</dbReference>
<feature type="compositionally biased region" description="Basic and acidic residues" evidence="1">
    <location>
        <begin position="94"/>
        <end position="117"/>
    </location>
</feature>
<feature type="compositionally biased region" description="Basic and acidic residues" evidence="1">
    <location>
        <begin position="22"/>
        <end position="34"/>
    </location>
</feature>
<evidence type="ECO:0000313" key="3">
    <source>
        <dbReference type="Proteomes" id="UP001530377"/>
    </source>
</evidence>